<dbReference type="EMBL" id="CP124535">
    <property type="protein sequence ID" value="WGV17853.1"/>
    <property type="molecule type" value="Genomic_DNA"/>
</dbReference>
<evidence type="ECO:0000256" key="1">
    <source>
        <dbReference type="ARBA" id="ARBA00012528"/>
    </source>
</evidence>
<keyword evidence="4" id="KW-0808">Transferase</keyword>
<reference evidence="4 5" key="1">
    <citation type="submission" date="2023-04" db="EMBL/GenBank/DDBJ databases">
        <title>YMD61, complete Genome.</title>
        <authorList>
            <person name="Zhang J."/>
        </authorList>
    </citation>
    <scope>NUCLEOTIDE SEQUENCE [LARGE SCALE GENOMIC DNA]</scope>
    <source>
        <strain evidence="4 5">YMD61</strain>
    </source>
</reference>
<dbReference type="PROSITE" id="PS50887">
    <property type="entry name" value="GGDEF"/>
    <property type="match status" value="1"/>
</dbReference>
<sequence>MIGGAIGGITAGALAQLMPMYVAVDGAGIIRSCGPTLTRLLAMGDPAGRLFSDLFTLRHGPPLAAVADLLAAQGRLQIACRGRGDLALRGIAVPLGEGALINLSFGIGVVDAVRRHDLTEADFAPTDLTVELLYLYEAKTAVLDELRALNHRLQGDKVVAEEQALTDTLTGLRNRRALDLALEGLGPEPMAVVHLDLDRFKEVNDALGHAAGDHLLAEVGRRLLAHSRREDFVARIGGDEFVILMPGMDRDEVALSRVATILVTLGEAVEWRGIGLSVGASAGVILSAMAPGLSGPDLLARADAMLYAAKRAGRGQAVLWHPDLIAGEGAG</sequence>
<accession>A0ABY8QAW7</accession>
<feature type="domain" description="GGDEF" evidence="3">
    <location>
        <begin position="188"/>
        <end position="322"/>
    </location>
</feature>
<dbReference type="GO" id="GO:0052621">
    <property type="term" value="F:diguanylate cyclase activity"/>
    <property type="evidence" value="ECO:0007669"/>
    <property type="project" value="UniProtKB-EC"/>
</dbReference>
<proteinExistence type="predicted"/>
<dbReference type="PANTHER" id="PTHR45138">
    <property type="entry name" value="REGULATORY COMPONENTS OF SENSORY TRANSDUCTION SYSTEM"/>
    <property type="match status" value="1"/>
</dbReference>
<comment type="catalytic activity">
    <reaction evidence="2">
        <text>2 GTP = 3',3'-c-di-GMP + 2 diphosphate</text>
        <dbReference type="Rhea" id="RHEA:24898"/>
        <dbReference type="ChEBI" id="CHEBI:33019"/>
        <dbReference type="ChEBI" id="CHEBI:37565"/>
        <dbReference type="ChEBI" id="CHEBI:58805"/>
        <dbReference type="EC" id="2.7.7.65"/>
    </reaction>
</comment>
<dbReference type="SMART" id="SM00267">
    <property type="entry name" value="GGDEF"/>
    <property type="match status" value="1"/>
</dbReference>
<dbReference type="CDD" id="cd01949">
    <property type="entry name" value="GGDEF"/>
    <property type="match status" value="1"/>
</dbReference>
<evidence type="ECO:0000256" key="2">
    <source>
        <dbReference type="ARBA" id="ARBA00034247"/>
    </source>
</evidence>
<evidence type="ECO:0000313" key="4">
    <source>
        <dbReference type="EMBL" id="WGV17853.1"/>
    </source>
</evidence>
<dbReference type="Gene3D" id="3.30.70.270">
    <property type="match status" value="1"/>
</dbReference>
<dbReference type="InterPro" id="IPR000160">
    <property type="entry name" value="GGDEF_dom"/>
</dbReference>
<dbReference type="InterPro" id="IPR050469">
    <property type="entry name" value="Diguanylate_Cyclase"/>
</dbReference>
<protein>
    <recommendedName>
        <fullName evidence="1">diguanylate cyclase</fullName>
        <ecNumber evidence="1">2.7.7.65</ecNumber>
    </recommendedName>
</protein>
<dbReference type="Proteomes" id="UP001230978">
    <property type="component" value="Chromosome"/>
</dbReference>
<dbReference type="SUPFAM" id="SSF55073">
    <property type="entry name" value="Nucleotide cyclase"/>
    <property type="match status" value="1"/>
</dbReference>
<organism evidence="4 5">
    <name type="scientific">Fuscovulum ytuae</name>
    <dbReference type="NCBI Taxonomy" id="3042299"/>
    <lineage>
        <taxon>Bacteria</taxon>
        <taxon>Pseudomonadati</taxon>
        <taxon>Pseudomonadota</taxon>
        <taxon>Alphaproteobacteria</taxon>
        <taxon>Rhodobacterales</taxon>
        <taxon>Paracoccaceae</taxon>
        <taxon>Fuscovulum</taxon>
    </lineage>
</organism>
<dbReference type="NCBIfam" id="TIGR00254">
    <property type="entry name" value="GGDEF"/>
    <property type="match status" value="1"/>
</dbReference>
<keyword evidence="5" id="KW-1185">Reference proteome</keyword>
<keyword evidence="4" id="KW-0548">Nucleotidyltransferase</keyword>
<dbReference type="RefSeq" id="WP_281469490.1">
    <property type="nucleotide sequence ID" value="NZ_CP124535.1"/>
</dbReference>
<dbReference type="InterPro" id="IPR029787">
    <property type="entry name" value="Nucleotide_cyclase"/>
</dbReference>
<evidence type="ECO:0000259" key="3">
    <source>
        <dbReference type="PROSITE" id="PS50887"/>
    </source>
</evidence>
<dbReference type="InterPro" id="IPR043128">
    <property type="entry name" value="Rev_trsase/Diguanyl_cyclase"/>
</dbReference>
<name>A0ABY8QAW7_9RHOB</name>
<dbReference type="EC" id="2.7.7.65" evidence="1"/>
<dbReference type="PANTHER" id="PTHR45138:SF9">
    <property type="entry name" value="DIGUANYLATE CYCLASE DGCM-RELATED"/>
    <property type="match status" value="1"/>
</dbReference>
<gene>
    <name evidence="4" type="ORF">QF092_08775</name>
</gene>
<evidence type="ECO:0000313" key="5">
    <source>
        <dbReference type="Proteomes" id="UP001230978"/>
    </source>
</evidence>
<dbReference type="Pfam" id="PF00990">
    <property type="entry name" value="GGDEF"/>
    <property type="match status" value="1"/>
</dbReference>